<accession>A0ABV6AK58</accession>
<proteinExistence type="predicted"/>
<organism evidence="1 2">
    <name type="scientific">Rhizobium puerariae</name>
    <dbReference type="NCBI Taxonomy" id="1585791"/>
    <lineage>
        <taxon>Bacteria</taxon>
        <taxon>Pseudomonadati</taxon>
        <taxon>Pseudomonadota</taxon>
        <taxon>Alphaproteobacteria</taxon>
        <taxon>Hyphomicrobiales</taxon>
        <taxon>Rhizobiaceae</taxon>
        <taxon>Rhizobium/Agrobacterium group</taxon>
        <taxon>Rhizobium</taxon>
    </lineage>
</organism>
<evidence type="ECO:0000313" key="2">
    <source>
        <dbReference type="Proteomes" id="UP001589692"/>
    </source>
</evidence>
<keyword evidence="2" id="KW-1185">Reference proteome</keyword>
<sequence length="100" mass="11176">MTFLMTKDSLMGFERSGSPVHTVFGLRFPITRKSDGYRLAIYFDLIDRTFHPQTDPPEGMGASQDLHADSLEPMMSLLSPEDIAYATREAIEYGKNKGAS</sequence>
<evidence type="ECO:0000313" key="1">
    <source>
        <dbReference type="EMBL" id="MFB9951000.1"/>
    </source>
</evidence>
<gene>
    <name evidence="1" type="ORF">ACFFP0_19300</name>
</gene>
<name>A0ABV6AK58_9HYPH</name>
<dbReference type="EMBL" id="JBHMAA010000023">
    <property type="protein sequence ID" value="MFB9951000.1"/>
    <property type="molecule type" value="Genomic_DNA"/>
</dbReference>
<comment type="caution">
    <text evidence="1">The sequence shown here is derived from an EMBL/GenBank/DDBJ whole genome shotgun (WGS) entry which is preliminary data.</text>
</comment>
<dbReference type="RefSeq" id="WP_377263827.1">
    <property type="nucleotide sequence ID" value="NZ_JBHMAA010000023.1"/>
</dbReference>
<dbReference type="Proteomes" id="UP001589692">
    <property type="component" value="Unassembled WGS sequence"/>
</dbReference>
<reference evidence="1 2" key="1">
    <citation type="submission" date="2024-09" db="EMBL/GenBank/DDBJ databases">
        <authorList>
            <person name="Sun Q."/>
            <person name="Mori K."/>
        </authorList>
    </citation>
    <scope>NUCLEOTIDE SEQUENCE [LARGE SCALE GENOMIC DNA]</scope>
    <source>
        <strain evidence="1 2">TBRC 4938</strain>
    </source>
</reference>
<protein>
    <submittedName>
        <fullName evidence="1">Uncharacterized protein</fullName>
    </submittedName>
</protein>